<dbReference type="SUPFAM" id="SSF50978">
    <property type="entry name" value="WD40 repeat-like"/>
    <property type="match status" value="1"/>
</dbReference>
<dbReference type="AlphaFoldDB" id="A0A177B3U2"/>
<dbReference type="InterPro" id="IPR052803">
    <property type="entry name" value="Cilium-Associated_Jouberin"/>
</dbReference>
<reference evidence="1 2" key="1">
    <citation type="submission" date="2016-04" db="EMBL/GenBank/DDBJ databases">
        <title>The genome of Intoshia linei affirms orthonectids as highly simplified spiralians.</title>
        <authorList>
            <person name="Mikhailov K.V."/>
            <person name="Slusarev G.S."/>
            <person name="Nikitin M.A."/>
            <person name="Logacheva M.D."/>
            <person name="Penin A."/>
            <person name="Aleoshin V."/>
            <person name="Panchin Y.V."/>
        </authorList>
    </citation>
    <scope>NUCLEOTIDE SEQUENCE [LARGE SCALE GENOMIC DNA]</scope>
    <source>
        <strain evidence="1">Intl2013</strain>
        <tissue evidence="1">Whole animal</tissue>
    </source>
</reference>
<dbReference type="OrthoDB" id="2096344at2759"/>
<dbReference type="GO" id="GO:0044458">
    <property type="term" value="P:motile cilium assembly"/>
    <property type="evidence" value="ECO:0007669"/>
    <property type="project" value="TreeGrafter"/>
</dbReference>
<name>A0A177B3U2_9BILA</name>
<dbReference type="Gene3D" id="2.130.10.10">
    <property type="entry name" value="YVTN repeat-like/Quinoprotein amine dehydrogenase"/>
    <property type="match status" value="1"/>
</dbReference>
<dbReference type="InterPro" id="IPR036322">
    <property type="entry name" value="WD40_repeat_dom_sf"/>
</dbReference>
<keyword evidence="2" id="KW-1185">Reference proteome</keyword>
<dbReference type="PANTHER" id="PTHR44499">
    <property type="entry name" value="JOUBERIN"/>
    <property type="match status" value="1"/>
</dbReference>
<evidence type="ECO:0000313" key="1">
    <source>
        <dbReference type="EMBL" id="OAF68402.1"/>
    </source>
</evidence>
<dbReference type="Pfam" id="PF00400">
    <property type="entry name" value="WD40"/>
    <property type="match status" value="1"/>
</dbReference>
<organism evidence="1 2">
    <name type="scientific">Intoshia linei</name>
    <dbReference type="NCBI Taxonomy" id="1819745"/>
    <lineage>
        <taxon>Eukaryota</taxon>
        <taxon>Metazoa</taxon>
        <taxon>Spiralia</taxon>
        <taxon>Lophotrochozoa</taxon>
        <taxon>Mesozoa</taxon>
        <taxon>Orthonectida</taxon>
        <taxon>Rhopaluridae</taxon>
        <taxon>Intoshia</taxon>
    </lineage>
</organism>
<dbReference type="PANTHER" id="PTHR44499:SF1">
    <property type="entry name" value="JOUBERIN"/>
    <property type="match status" value="1"/>
</dbReference>
<dbReference type="InterPro" id="IPR001680">
    <property type="entry name" value="WD40_rpt"/>
</dbReference>
<proteinExistence type="predicted"/>
<dbReference type="GO" id="GO:0036064">
    <property type="term" value="C:ciliary basal body"/>
    <property type="evidence" value="ECO:0007669"/>
    <property type="project" value="TreeGrafter"/>
</dbReference>
<comment type="caution">
    <text evidence="1">The sequence shown here is derived from an EMBL/GenBank/DDBJ whole genome shotgun (WGS) entry which is preliminary data.</text>
</comment>
<dbReference type="InterPro" id="IPR015943">
    <property type="entry name" value="WD40/YVTN_repeat-like_dom_sf"/>
</dbReference>
<dbReference type="EMBL" id="LWCA01000451">
    <property type="protein sequence ID" value="OAF68402.1"/>
    <property type="molecule type" value="Genomic_DNA"/>
</dbReference>
<accession>A0A177B3U2</accession>
<dbReference type="Proteomes" id="UP000078046">
    <property type="component" value="Unassembled WGS sequence"/>
</dbReference>
<sequence>MKTLTTKHMFLRHIGNPNIWEKLSCQPFSIPNCQFANFPSSTFGCFCLRFSRNGLFLAAACQERIGGYLKIFTVPRCKFRSCIFAHNEIIYDIDWNIDSKYIVTCSADYTAK</sequence>
<protein>
    <submittedName>
        <fullName evidence="1">Uncharacterized protein</fullName>
    </submittedName>
</protein>
<evidence type="ECO:0000313" key="2">
    <source>
        <dbReference type="Proteomes" id="UP000078046"/>
    </source>
</evidence>
<gene>
    <name evidence="1" type="ORF">A3Q56_03877</name>
</gene>